<protein>
    <recommendedName>
        <fullName evidence="2">Halobacterial output domain-containing protein</fullName>
    </recommendedName>
</protein>
<dbReference type="Pfam" id="PF18545">
    <property type="entry name" value="HalOD1"/>
    <property type="match status" value="1"/>
</dbReference>
<organism evidence="3 4">
    <name type="scientific">Halorarum salinum</name>
    <dbReference type="NCBI Taxonomy" id="2743089"/>
    <lineage>
        <taxon>Archaea</taxon>
        <taxon>Methanobacteriati</taxon>
        <taxon>Methanobacteriota</taxon>
        <taxon>Stenosarchaea group</taxon>
        <taxon>Halobacteria</taxon>
        <taxon>Halobacteriales</taxon>
        <taxon>Haloferacaceae</taxon>
        <taxon>Halorarum</taxon>
    </lineage>
</organism>
<dbReference type="EMBL" id="CP058580">
    <property type="protein sequence ID" value="QLG64309.1"/>
    <property type="molecule type" value="Genomic_DNA"/>
</dbReference>
<dbReference type="GeneID" id="56040043"/>
<accession>A0A7D5LET2</accession>
<dbReference type="OrthoDB" id="199137at2157"/>
<feature type="region of interest" description="Disordered" evidence="1">
    <location>
        <begin position="1"/>
        <end position="31"/>
    </location>
</feature>
<dbReference type="RefSeq" id="WP_179270891.1">
    <property type="nucleotide sequence ID" value="NZ_CP058580.1"/>
</dbReference>
<dbReference type="Proteomes" id="UP000509626">
    <property type="component" value="Plasmid unnamed1"/>
</dbReference>
<dbReference type="InterPro" id="IPR040624">
    <property type="entry name" value="HalOD1"/>
</dbReference>
<evidence type="ECO:0000256" key="1">
    <source>
        <dbReference type="SAM" id="MobiDB-lite"/>
    </source>
</evidence>
<feature type="domain" description="Halobacterial output" evidence="2">
    <location>
        <begin position="27"/>
        <end position="101"/>
    </location>
</feature>
<reference evidence="3 4" key="1">
    <citation type="submission" date="2020-06" db="EMBL/GenBank/DDBJ databases">
        <title>NJ-3-1, isolated from saline soil.</title>
        <authorList>
            <person name="Cui H.L."/>
            <person name="Shi X."/>
        </authorList>
    </citation>
    <scope>NUCLEOTIDE SEQUENCE [LARGE SCALE GENOMIC DNA]</scope>
    <source>
        <strain evidence="3 4">NJ-3-1</strain>
        <plasmid evidence="3 4">unnamed1</plasmid>
    </source>
</reference>
<evidence type="ECO:0000259" key="2">
    <source>
        <dbReference type="Pfam" id="PF18545"/>
    </source>
</evidence>
<name>A0A7D5LET2_9EURY</name>
<evidence type="ECO:0000313" key="4">
    <source>
        <dbReference type="Proteomes" id="UP000509626"/>
    </source>
</evidence>
<dbReference type="AlphaFoldDB" id="A0A7D5LET2"/>
<keyword evidence="3" id="KW-0614">Plasmid</keyword>
<proteinExistence type="predicted"/>
<sequence>MTAADPTYVDSDQGRTGARGHSRVRGDDESVAEAVVRTVSEATGVEPTSVEPLNSVVDADALNALFRPRLNGEKRTGGGVFFLLDGCEVTVHGDGEVVVRPEARSSSA</sequence>
<gene>
    <name evidence="3" type="ORF">HUG12_21250</name>
</gene>
<evidence type="ECO:0000313" key="3">
    <source>
        <dbReference type="EMBL" id="QLG64309.1"/>
    </source>
</evidence>
<geneLocation type="plasmid" evidence="3 4">
    <name>unnamed1</name>
</geneLocation>
<dbReference type="KEGG" id="halu:HUG12_21250"/>
<keyword evidence="4" id="KW-1185">Reference proteome</keyword>